<evidence type="ECO:0000256" key="8">
    <source>
        <dbReference type="ARBA" id="ARBA00023136"/>
    </source>
</evidence>
<keyword evidence="8 11" id="KW-0472">Membrane</keyword>
<evidence type="ECO:0000259" key="12">
    <source>
        <dbReference type="Pfam" id="PF12019"/>
    </source>
</evidence>
<feature type="domain" description="General secretion pathway GspH" evidence="12">
    <location>
        <begin position="48"/>
        <end position="142"/>
    </location>
</feature>
<keyword evidence="4" id="KW-0488">Methylation</keyword>
<name>A0ABX8MJK8_9PSED</name>
<evidence type="ECO:0000256" key="10">
    <source>
        <dbReference type="ARBA" id="ARBA00030775"/>
    </source>
</evidence>
<dbReference type="InterPro" id="IPR045584">
    <property type="entry name" value="Pilin-like"/>
</dbReference>
<dbReference type="RefSeq" id="WP_124347608.1">
    <property type="nucleotide sequence ID" value="NZ_CP027706.1"/>
</dbReference>
<evidence type="ECO:0000256" key="2">
    <source>
        <dbReference type="ARBA" id="ARBA00021549"/>
    </source>
</evidence>
<dbReference type="Pfam" id="PF07963">
    <property type="entry name" value="N_methyl"/>
    <property type="match status" value="1"/>
</dbReference>
<dbReference type="InterPro" id="IPR022346">
    <property type="entry name" value="T2SS_GspH"/>
</dbReference>
<evidence type="ECO:0000256" key="6">
    <source>
        <dbReference type="ARBA" id="ARBA00022692"/>
    </source>
</evidence>
<keyword evidence="6 11" id="KW-0812">Transmembrane</keyword>
<evidence type="ECO:0000313" key="14">
    <source>
        <dbReference type="Proteomes" id="UP000693952"/>
    </source>
</evidence>
<keyword evidence="7 11" id="KW-1133">Transmembrane helix</keyword>
<organism evidence="13 14">
    <name type="scientific">Pseudomonas sessilinigenes</name>
    <dbReference type="NCBI Taxonomy" id="658629"/>
    <lineage>
        <taxon>Bacteria</taxon>
        <taxon>Pseudomonadati</taxon>
        <taxon>Pseudomonadota</taxon>
        <taxon>Gammaproteobacteria</taxon>
        <taxon>Pseudomonadales</taxon>
        <taxon>Pseudomonadaceae</taxon>
        <taxon>Pseudomonas</taxon>
    </lineage>
</organism>
<reference evidence="13" key="1">
    <citation type="submission" date="2021-06" db="EMBL/GenBank/DDBJ databases">
        <title>Updating the genus Pseudomonas: Description of 43 new species and partition of the Pseudomonas putida group.</title>
        <authorList>
            <person name="Girard L."/>
            <person name="Lood C."/>
            <person name="Vandamme P."/>
            <person name="Rokni-Zadeh H."/>
            <person name="van Noort V."/>
            <person name="Hofte M."/>
            <person name="Lavigne R."/>
            <person name="De Mot R."/>
        </authorList>
    </citation>
    <scope>NUCLEOTIDE SEQUENCE</scope>
    <source>
        <strain evidence="13">CMR12a</strain>
    </source>
</reference>
<dbReference type="EMBL" id="CP077074">
    <property type="protein sequence ID" value="QXH39411.1"/>
    <property type="molecule type" value="Genomic_DNA"/>
</dbReference>
<dbReference type="NCBIfam" id="TIGR02532">
    <property type="entry name" value="IV_pilin_GFxxxE"/>
    <property type="match status" value="1"/>
</dbReference>
<comment type="subcellular location">
    <subcellularLocation>
        <location evidence="1">Cell inner membrane</location>
        <topology evidence="1">Single-pass membrane protein</topology>
    </subcellularLocation>
</comment>
<comment type="similarity">
    <text evidence="9">Belongs to the GSP H family.</text>
</comment>
<sequence length="154" mass="16437">MPAIRPAQQGFTLLEMLVVLLLVAVGFGMLASGISQGLKSAQERQVKRDLSLALRQVRSQAISAGQPASLRLDVLRNSYQLPGKTPRHLPDGMTLRLTTAATADSDGGAVGLITFYPNGGSTGGHLYLARGSQATRIDIDWLTGRVDWRGGQQP</sequence>
<evidence type="ECO:0000256" key="5">
    <source>
        <dbReference type="ARBA" id="ARBA00022519"/>
    </source>
</evidence>
<dbReference type="Proteomes" id="UP000693952">
    <property type="component" value="Chromosome"/>
</dbReference>
<dbReference type="Pfam" id="PF12019">
    <property type="entry name" value="GspH"/>
    <property type="match status" value="1"/>
</dbReference>
<protein>
    <recommendedName>
        <fullName evidence="2">Type II secretion system protein H</fullName>
    </recommendedName>
    <alternativeName>
        <fullName evidence="10">General secretion pathway protein H</fullName>
    </alternativeName>
</protein>
<evidence type="ECO:0000256" key="7">
    <source>
        <dbReference type="ARBA" id="ARBA00022989"/>
    </source>
</evidence>
<evidence type="ECO:0000313" key="13">
    <source>
        <dbReference type="EMBL" id="QXH39411.1"/>
    </source>
</evidence>
<keyword evidence="14" id="KW-1185">Reference proteome</keyword>
<keyword evidence="5" id="KW-0997">Cell inner membrane</keyword>
<evidence type="ECO:0000256" key="9">
    <source>
        <dbReference type="ARBA" id="ARBA00025772"/>
    </source>
</evidence>
<accession>A0ABX8MJK8</accession>
<feature type="transmembrane region" description="Helical" evidence="11">
    <location>
        <begin position="12"/>
        <end position="34"/>
    </location>
</feature>
<proteinExistence type="inferred from homology"/>
<evidence type="ECO:0000256" key="11">
    <source>
        <dbReference type="SAM" id="Phobius"/>
    </source>
</evidence>
<evidence type="ECO:0000256" key="1">
    <source>
        <dbReference type="ARBA" id="ARBA00004377"/>
    </source>
</evidence>
<dbReference type="SUPFAM" id="SSF54523">
    <property type="entry name" value="Pili subunits"/>
    <property type="match status" value="1"/>
</dbReference>
<evidence type="ECO:0000256" key="4">
    <source>
        <dbReference type="ARBA" id="ARBA00022481"/>
    </source>
</evidence>
<gene>
    <name evidence="13" type="ORF">KSS89_24780</name>
</gene>
<dbReference type="InterPro" id="IPR012902">
    <property type="entry name" value="N_methyl_site"/>
</dbReference>
<keyword evidence="3" id="KW-1003">Cell membrane</keyword>
<evidence type="ECO:0000256" key="3">
    <source>
        <dbReference type="ARBA" id="ARBA00022475"/>
    </source>
</evidence>